<dbReference type="GO" id="GO:0046452">
    <property type="term" value="P:dihydrofolate metabolic process"/>
    <property type="evidence" value="ECO:0007669"/>
    <property type="project" value="TreeGrafter"/>
</dbReference>
<protein>
    <recommendedName>
        <fullName evidence="3 7">Dihydrofolate reductase</fullName>
        <ecNumber evidence="3 7">1.5.1.3</ecNumber>
    </recommendedName>
</protein>
<comment type="function">
    <text evidence="7">Key enzyme in folate metabolism. Catalyzes an essential reaction for de novo glycine and purine synthesis, and for DNA precursor synthesis.</text>
</comment>
<dbReference type="GO" id="GO:0004146">
    <property type="term" value="F:dihydrofolate reductase activity"/>
    <property type="evidence" value="ECO:0007669"/>
    <property type="project" value="UniProtKB-EC"/>
</dbReference>
<comment type="caution">
    <text evidence="10">The sequence shown here is derived from an EMBL/GenBank/DDBJ whole genome shotgun (WGS) entry which is preliminary data.</text>
</comment>
<dbReference type="Pfam" id="PF00186">
    <property type="entry name" value="DHFR_1"/>
    <property type="match status" value="1"/>
</dbReference>
<proteinExistence type="inferred from homology"/>
<feature type="domain" description="DHFR" evidence="9">
    <location>
        <begin position="1"/>
        <end position="161"/>
    </location>
</feature>
<gene>
    <name evidence="10" type="ORF">COV09_01865</name>
</gene>
<dbReference type="AlphaFoldDB" id="A0A2H0RFP4"/>
<evidence type="ECO:0000256" key="5">
    <source>
        <dbReference type="ARBA" id="ARBA00022857"/>
    </source>
</evidence>
<evidence type="ECO:0000256" key="1">
    <source>
        <dbReference type="ARBA" id="ARBA00004903"/>
    </source>
</evidence>
<dbReference type="InterPro" id="IPR017925">
    <property type="entry name" value="DHFR_CS"/>
</dbReference>
<dbReference type="GO" id="GO:0050661">
    <property type="term" value="F:NADP binding"/>
    <property type="evidence" value="ECO:0007669"/>
    <property type="project" value="InterPro"/>
</dbReference>
<dbReference type="PRINTS" id="PR00070">
    <property type="entry name" value="DHFR"/>
</dbReference>
<dbReference type="InterPro" id="IPR024072">
    <property type="entry name" value="DHFR-like_dom_sf"/>
</dbReference>
<keyword evidence="5 7" id="KW-0521">NADP</keyword>
<dbReference type="SUPFAM" id="SSF53597">
    <property type="entry name" value="Dihydrofolate reductase-like"/>
    <property type="match status" value="1"/>
</dbReference>
<reference evidence="10 11" key="1">
    <citation type="submission" date="2017-09" db="EMBL/GenBank/DDBJ databases">
        <title>Depth-based differentiation of microbial function through sediment-hosted aquifers and enrichment of novel symbionts in the deep terrestrial subsurface.</title>
        <authorList>
            <person name="Probst A.J."/>
            <person name="Ladd B."/>
            <person name="Jarett J.K."/>
            <person name="Geller-Mcgrath D.E."/>
            <person name="Sieber C.M."/>
            <person name="Emerson J.B."/>
            <person name="Anantharaman K."/>
            <person name="Thomas B.C."/>
            <person name="Malmstrom R."/>
            <person name="Stieglmeier M."/>
            <person name="Klingl A."/>
            <person name="Woyke T."/>
            <person name="Ryan C.M."/>
            <person name="Banfield J.F."/>
        </authorList>
    </citation>
    <scope>NUCLEOTIDE SEQUENCE [LARGE SCALE GENOMIC DNA]</scope>
    <source>
        <strain evidence="10">CG10_big_fil_rev_8_21_14_0_10_50_13</strain>
    </source>
</reference>
<comment type="catalytic activity">
    <reaction evidence="7">
        <text>(6S)-5,6,7,8-tetrahydrofolate + NADP(+) = 7,8-dihydrofolate + NADPH + H(+)</text>
        <dbReference type="Rhea" id="RHEA:15009"/>
        <dbReference type="ChEBI" id="CHEBI:15378"/>
        <dbReference type="ChEBI" id="CHEBI:57451"/>
        <dbReference type="ChEBI" id="CHEBI:57453"/>
        <dbReference type="ChEBI" id="CHEBI:57783"/>
        <dbReference type="ChEBI" id="CHEBI:58349"/>
        <dbReference type="EC" id="1.5.1.3"/>
    </reaction>
</comment>
<dbReference type="PROSITE" id="PS00075">
    <property type="entry name" value="DHFR_1"/>
    <property type="match status" value="1"/>
</dbReference>
<sequence length="162" mass="18402">MAENRVIGRGGKIPWKIPADMKHFVELTAGHPVIMGRKTYSSIPEKFRPLDKGRTNIVMTRHPSQIDFNLDGVQLADSPVDALAQAIMEDDQIIFIAGGSEVYELLLPQVDTIFLTRVCAQIYGDSFFPKLPDNIWKLKEQSEKIQSNKDQFPIMFKTLVRQ</sequence>
<evidence type="ECO:0000313" key="10">
    <source>
        <dbReference type="EMBL" id="PIR45359.1"/>
    </source>
</evidence>
<evidence type="ECO:0000256" key="2">
    <source>
        <dbReference type="ARBA" id="ARBA00009539"/>
    </source>
</evidence>
<dbReference type="EC" id="1.5.1.3" evidence="3 7"/>
<dbReference type="InterPro" id="IPR001796">
    <property type="entry name" value="DHFR_dom"/>
</dbReference>
<evidence type="ECO:0000256" key="8">
    <source>
        <dbReference type="RuleBase" id="RU004474"/>
    </source>
</evidence>
<dbReference type="EMBL" id="PCYJ01000028">
    <property type="protein sequence ID" value="PIR45359.1"/>
    <property type="molecule type" value="Genomic_DNA"/>
</dbReference>
<evidence type="ECO:0000259" key="9">
    <source>
        <dbReference type="PROSITE" id="PS51330"/>
    </source>
</evidence>
<dbReference type="PROSITE" id="PS51330">
    <property type="entry name" value="DHFR_2"/>
    <property type="match status" value="1"/>
</dbReference>
<dbReference type="GO" id="GO:0006730">
    <property type="term" value="P:one-carbon metabolic process"/>
    <property type="evidence" value="ECO:0007669"/>
    <property type="project" value="UniProtKB-KW"/>
</dbReference>
<comment type="similarity">
    <text evidence="2 7 8">Belongs to the dihydrofolate reductase family.</text>
</comment>
<dbReference type="CDD" id="cd00209">
    <property type="entry name" value="DHFR"/>
    <property type="match status" value="1"/>
</dbReference>
<evidence type="ECO:0000256" key="6">
    <source>
        <dbReference type="ARBA" id="ARBA00023002"/>
    </source>
</evidence>
<organism evidence="10 11">
    <name type="scientific">Candidatus Vogelbacteria bacterium CG10_big_fil_rev_8_21_14_0_10_50_13</name>
    <dbReference type="NCBI Taxonomy" id="1975044"/>
    <lineage>
        <taxon>Bacteria</taxon>
        <taxon>Candidatus Vogeliibacteriota</taxon>
    </lineage>
</organism>
<evidence type="ECO:0000256" key="7">
    <source>
        <dbReference type="PIRNR" id="PIRNR000194"/>
    </source>
</evidence>
<keyword evidence="6 7" id="KW-0560">Oxidoreductase</keyword>
<dbReference type="GO" id="GO:0005829">
    <property type="term" value="C:cytosol"/>
    <property type="evidence" value="ECO:0007669"/>
    <property type="project" value="TreeGrafter"/>
</dbReference>
<accession>A0A2H0RFP4</accession>
<evidence type="ECO:0000256" key="3">
    <source>
        <dbReference type="ARBA" id="ARBA00012856"/>
    </source>
</evidence>
<dbReference type="GO" id="GO:0046655">
    <property type="term" value="P:folic acid metabolic process"/>
    <property type="evidence" value="ECO:0007669"/>
    <property type="project" value="TreeGrafter"/>
</dbReference>
<comment type="pathway">
    <text evidence="1 7">Cofactor biosynthesis; tetrahydrofolate biosynthesis; 5,6,7,8-tetrahydrofolate from 7,8-dihydrofolate: step 1/1.</text>
</comment>
<name>A0A2H0RFP4_9BACT</name>
<dbReference type="PANTHER" id="PTHR48069:SF3">
    <property type="entry name" value="DIHYDROFOLATE REDUCTASE"/>
    <property type="match status" value="1"/>
</dbReference>
<dbReference type="Proteomes" id="UP000230906">
    <property type="component" value="Unassembled WGS sequence"/>
</dbReference>
<dbReference type="GO" id="GO:0046654">
    <property type="term" value="P:tetrahydrofolate biosynthetic process"/>
    <property type="evidence" value="ECO:0007669"/>
    <property type="project" value="UniProtKB-UniPathway"/>
</dbReference>
<dbReference type="Gene3D" id="3.40.430.10">
    <property type="entry name" value="Dihydrofolate Reductase, subunit A"/>
    <property type="match status" value="1"/>
</dbReference>
<dbReference type="PIRSF" id="PIRSF000194">
    <property type="entry name" value="DHFR"/>
    <property type="match status" value="1"/>
</dbReference>
<dbReference type="InterPro" id="IPR012259">
    <property type="entry name" value="DHFR"/>
</dbReference>
<keyword evidence="4 7" id="KW-0554">One-carbon metabolism</keyword>
<evidence type="ECO:0000313" key="11">
    <source>
        <dbReference type="Proteomes" id="UP000230906"/>
    </source>
</evidence>
<dbReference type="UniPathway" id="UPA00077">
    <property type="reaction ID" value="UER00158"/>
</dbReference>
<evidence type="ECO:0000256" key="4">
    <source>
        <dbReference type="ARBA" id="ARBA00022563"/>
    </source>
</evidence>
<dbReference type="PANTHER" id="PTHR48069">
    <property type="entry name" value="DIHYDROFOLATE REDUCTASE"/>
    <property type="match status" value="1"/>
</dbReference>